<accession>A0A0F9GQ56</accession>
<dbReference type="AlphaFoldDB" id="A0A0F9GQ56"/>
<reference evidence="1" key="1">
    <citation type="journal article" date="2015" name="Nature">
        <title>Complex archaea that bridge the gap between prokaryotes and eukaryotes.</title>
        <authorList>
            <person name="Spang A."/>
            <person name="Saw J.H."/>
            <person name="Jorgensen S.L."/>
            <person name="Zaremba-Niedzwiedzka K."/>
            <person name="Martijn J."/>
            <person name="Lind A.E."/>
            <person name="van Eijk R."/>
            <person name="Schleper C."/>
            <person name="Guy L."/>
            <person name="Ettema T.J."/>
        </authorList>
    </citation>
    <scope>NUCLEOTIDE SEQUENCE</scope>
</reference>
<evidence type="ECO:0000313" key="1">
    <source>
        <dbReference type="EMBL" id="KKL65242.1"/>
    </source>
</evidence>
<sequence length="104" mass="12032">TEKGMAETYPYFLDKTFQIAVARAKSLFKDPGDIRTSGIAWIYEVTGKDSHPILSLNQFCLYKGVNAICFTRYSIIIFKKKKAKKRFSHNRPSCSEKKVVLDFW</sequence>
<organism evidence="1">
    <name type="scientific">marine sediment metagenome</name>
    <dbReference type="NCBI Taxonomy" id="412755"/>
    <lineage>
        <taxon>unclassified sequences</taxon>
        <taxon>metagenomes</taxon>
        <taxon>ecological metagenomes</taxon>
    </lineage>
</organism>
<protein>
    <submittedName>
        <fullName evidence="1">Uncharacterized protein</fullName>
    </submittedName>
</protein>
<feature type="non-terminal residue" evidence="1">
    <location>
        <position position="1"/>
    </location>
</feature>
<name>A0A0F9GQ56_9ZZZZ</name>
<gene>
    <name evidence="1" type="ORF">LCGC14_2156960</name>
</gene>
<comment type="caution">
    <text evidence="1">The sequence shown here is derived from an EMBL/GenBank/DDBJ whole genome shotgun (WGS) entry which is preliminary data.</text>
</comment>
<proteinExistence type="predicted"/>
<dbReference type="EMBL" id="LAZR01027598">
    <property type="protein sequence ID" value="KKL65242.1"/>
    <property type="molecule type" value="Genomic_DNA"/>
</dbReference>